<dbReference type="STRING" id="69895.SAMN05192551_10372"/>
<keyword evidence="2" id="KW-1185">Reference proteome</keyword>
<dbReference type="AlphaFoldDB" id="A0A1I3CY85"/>
<protein>
    <submittedName>
        <fullName evidence="1">Uncharacterized protein</fullName>
    </submittedName>
</protein>
<evidence type="ECO:0000313" key="2">
    <source>
        <dbReference type="Proteomes" id="UP000199287"/>
    </source>
</evidence>
<dbReference type="Proteomes" id="UP000199287">
    <property type="component" value="Unassembled WGS sequence"/>
</dbReference>
<dbReference type="EMBL" id="FOQA01000003">
    <property type="protein sequence ID" value="SFH79462.1"/>
    <property type="molecule type" value="Genomic_DNA"/>
</dbReference>
<proteinExistence type="predicted"/>
<evidence type="ECO:0000313" key="1">
    <source>
        <dbReference type="EMBL" id="SFH79462.1"/>
    </source>
</evidence>
<sequence>MKINLENPNPALISIIENPEQIITLDANFLIAPDRRPITKRGIRFEQFTEIWLDPIFSTFPKLAIHEAVYDELVGISPQNYVEAKRDNDPPEIIIHTDSSLNEVEKVLRDAIETRIASHTKYEPLLDNKDDRGEVKSLSYIAVKGLLYFAANDHNAIQLIEKSEEWSTGLDNVQAIKMYELIYYLYKNDLADKTAMKMIYKYQYYLTDREKSTNPGWGDFSFSMDKLYESYFK</sequence>
<reference evidence="2" key="1">
    <citation type="submission" date="2016-10" db="EMBL/GenBank/DDBJ databases">
        <authorList>
            <person name="Varghese N."/>
            <person name="Submissions S."/>
        </authorList>
    </citation>
    <scope>NUCLEOTIDE SEQUENCE [LARGE SCALE GENOMIC DNA]</scope>
    <source>
        <strain evidence="2">Z-7934</strain>
    </source>
</reference>
<dbReference type="RefSeq" id="WP_093370993.1">
    <property type="nucleotide sequence ID" value="NZ_FOQA01000003.1"/>
</dbReference>
<dbReference type="OrthoDB" id="2965179at2"/>
<accession>A0A1I3CY85</accession>
<organism evidence="1 2">
    <name type="scientific">Tindallia magadiensis</name>
    <dbReference type="NCBI Taxonomy" id="69895"/>
    <lineage>
        <taxon>Bacteria</taxon>
        <taxon>Bacillati</taxon>
        <taxon>Bacillota</taxon>
        <taxon>Clostridia</taxon>
        <taxon>Peptostreptococcales</taxon>
        <taxon>Tindalliaceae</taxon>
        <taxon>Tindallia</taxon>
    </lineage>
</organism>
<name>A0A1I3CY85_9FIRM</name>
<gene>
    <name evidence="1" type="ORF">SAMN05192551_10372</name>
</gene>